<dbReference type="PANTHER" id="PTHR33606">
    <property type="entry name" value="PROTEIN YCII"/>
    <property type="match status" value="1"/>
</dbReference>
<name>A0A4V3RZ86_9PROT</name>
<dbReference type="Pfam" id="PF03795">
    <property type="entry name" value="YCII"/>
    <property type="match status" value="1"/>
</dbReference>
<dbReference type="Gene3D" id="3.30.70.1060">
    <property type="entry name" value="Dimeric alpha+beta barrel"/>
    <property type="match status" value="1"/>
</dbReference>
<evidence type="ECO:0000256" key="1">
    <source>
        <dbReference type="ARBA" id="ARBA00007689"/>
    </source>
</evidence>
<comment type="caution">
    <text evidence="3">The sequence shown here is derived from an EMBL/GenBank/DDBJ whole genome shotgun (WGS) entry which is preliminary data.</text>
</comment>
<evidence type="ECO:0000313" key="3">
    <source>
        <dbReference type="EMBL" id="TGY93269.1"/>
    </source>
</evidence>
<evidence type="ECO:0000259" key="2">
    <source>
        <dbReference type="Pfam" id="PF03795"/>
    </source>
</evidence>
<proteinExistence type="inferred from homology"/>
<dbReference type="InterPro" id="IPR011008">
    <property type="entry name" value="Dimeric_a/b-barrel"/>
</dbReference>
<comment type="similarity">
    <text evidence="1">Belongs to the YciI family.</text>
</comment>
<sequence length="101" mass="10934">MLFVVTCQDRPGHLALRQENREAHLEWANTKDSPVKMAGPLLDEAGDPVGSLLVVEAESGPSLEAFMKDDPYAQAGLFAQVTYAPFKWTVKPPADLGGPAR</sequence>
<dbReference type="OrthoDB" id="2293521at2"/>
<keyword evidence="4" id="KW-1185">Reference proteome</keyword>
<dbReference type="Proteomes" id="UP000305451">
    <property type="component" value="Unassembled WGS sequence"/>
</dbReference>
<dbReference type="AlphaFoldDB" id="A0A4V3RZ86"/>
<dbReference type="RefSeq" id="WP_135944989.1">
    <property type="nucleotide sequence ID" value="NZ_BMEI01000002.1"/>
</dbReference>
<feature type="domain" description="YCII-related" evidence="2">
    <location>
        <begin position="1"/>
        <end position="87"/>
    </location>
</feature>
<protein>
    <submittedName>
        <fullName evidence="3">YciI family protein</fullName>
    </submittedName>
</protein>
<dbReference type="SUPFAM" id="SSF54909">
    <property type="entry name" value="Dimeric alpha+beta barrel"/>
    <property type="match status" value="1"/>
</dbReference>
<dbReference type="PANTHER" id="PTHR33606:SF3">
    <property type="entry name" value="PROTEIN YCII"/>
    <property type="match status" value="1"/>
</dbReference>
<dbReference type="InterPro" id="IPR051807">
    <property type="entry name" value="Sec-metab_biosynth-assoc"/>
</dbReference>
<organism evidence="3 4">
    <name type="scientific">Marinicauda pacifica</name>
    <dbReference type="NCBI Taxonomy" id="1133559"/>
    <lineage>
        <taxon>Bacteria</taxon>
        <taxon>Pseudomonadati</taxon>
        <taxon>Pseudomonadota</taxon>
        <taxon>Alphaproteobacteria</taxon>
        <taxon>Maricaulales</taxon>
        <taxon>Maricaulaceae</taxon>
        <taxon>Marinicauda</taxon>
    </lineage>
</organism>
<dbReference type="EMBL" id="SRXV01000002">
    <property type="protein sequence ID" value="TGY93269.1"/>
    <property type="molecule type" value="Genomic_DNA"/>
</dbReference>
<evidence type="ECO:0000313" key="4">
    <source>
        <dbReference type="Proteomes" id="UP000305451"/>
    </source>
</evidence>
<gene>
    <name evidence="3" type="ORF">E5162_09450</name>
</gene>
<dbReference type="InterPro" id="IPR005545">
    <property type="entry name" value="YCII"/>
</dbReference>
<reference evidence="3 4" key="1">
    <citation type="journal article" date="2013" name="Int. J. Syst. Evol. Microbiol.">
        <title>Marinicauda pacifica gen. nov., sp. nov., a prosthecate alphaproteobacterium of the family Hyphomonadaceae isolated from deep seawater.</title>
        <authorList>
            <person name="Zhang X.Y."/>
            <person name="Li G.W."/>
            <person name="Wang C.S."/>
            <person name="Zhang Y.J."/>
            <person name="Xu X.W."/>
            <person name="Li H."/>
            <person name="Liu A."/>
            <person name="Liu C."/>
            <person name="Xie B.B."/>
            <person name="Qin Q.L."/>
            <person name="Xu Z."/>
            <person name="Chen X.L."/>
            <person name="Zhou B.C."/>
            <person name="Zhang Y.Z."/>
        </authorList>
    </citation>
    <scope>NUCLEOTIDE SEQUENCE [LARGE SCALE GENOMIC DNA]</scope>
    <source>
        <strain evidence="3 4">P-1 km-3</strain>
    </source>
</reference>
<accession>A0A4V3RZ86</accession>